<sequence>MSGPQDEDSSYSVDLNCDCGEGFGPYAMGDDAAMLEIVSSASVACGFHAGDPHIMAAVFAAAKAKGVAIGAHPGYPDLWGFGRRPQQFSLAEIERLIAYQLGAALGVAALAGCRISYVKVHGALSNLAMVERDVARALARATKAVDRDLSFLAIAGTPLETEGVAAGLDVAREIYADRAYTDEGLLAPRASAGAVLTDPLAIAARVLAMIEEGALIAHSGKRVAATIDSICVHGDHNGAVATAKQVRMRLEAKGIRIAPFAASALK</sequence>
<comment type="caution">
    <text evidence="1">The sequence shown here is derived from an EMBL/GenBank/DDBJ whole genome shotgun (WGS) entry which is preliminary data.</text>
</comment>
<dbReference type="InterPro" id="IPR005501">
    <property type="entry name" value="LamB/YcsF/PxpA-like"/>
</dbReference>
<dbReference type="Gene3D" id="3.20.20.370">
    <property type="entry name" value="Glycoside hydrolase/deacetylase"/>
    <property type="match status" value="1"/>
</dbReference>
<protein>
    <recommendedName>
        <fullName evidence="3">5-oxoprolinase (ATP-hydrolyzing) subunit A</fullName>
    </recommendedName>
</protein>
<dbReference type="Pfam" id="PF03746">
    <property type="entry name" value="LamB_YcsF"/>
    <property type="match status" value="1"/>
</dbReference>
<proteinExistence type="predicted"/>
<name>A0A2J7TJX0_METSI</name>
<evidence type="ECO:0000313" key="2">
    <source>
        <dbReference type="Proteomes" id="UP000236286"/>
    </source>
</evidence>
<dbReference type="PANTHER" id="PTHR30292">
    <property type="entry name" value="UNCHARACTERIZED PROTEIN YBGL-RELATED"/>
    <property type="match status" value="1"/>
</dbReference>
<organism evidence="1 2">
    <name type="scientific">Methylocella silvestris</name>
    <dbReference type="NCBI Taxonomy" id="199596"/>
    <lineage>
        <taxon>Bacteria</taxon>
        <taxon>Pseudomonadati</taxon>
        <taxon>Pseudomonadota</taxon>
        <taxon>Alphaproteobacteria</taxon>
        <taxon>Hyphomicrobiales</taxon>
        <taxon>Beijerinckiaceae</taxon>
        <taxon>Methylocella</taxon>
    </lineage>
</organism>
<evidence type="ECO:0008006" key="3">
    <source>
        <dbReference type="Google" id="ProtNLM"/>
    </source>
</evidence>
<dbReference type="SUPFAM" id="SSF88713">
    <property type="entry name" value="Glycoside hydrolase/deacetylase"/>
    <property type="match status" value="1"/>
</dbReference>
<dbReference type="RefSeq" id="WP_102842655.1">
    <property type="nucleotide sequence ID" value="NZ_PDZR01000003.1"/>
</dbReference>
<accession>A0A2J7TJX0</accession>
<reference evidence="1 2" key="1">
    <citation type="submission" date="2017-10" db="EMBL/GenBank/DDBJ databases">
        <title>Genome announcement of Methylocella silvestris TVC from permafrost.</title>
        <authorList>
            <person name="Wang J."/>
            <person name="Geng K."/>
            <person name="Ul-Haque F."/>
            <person name="Crombie A.T."/>
            <person name="Street L.E."/>
            <person name="Wookey P.A."/>
            <person name="Murrell J.C."/>
            <person name="Pratscher J."/>
        </authorList>
    </citation>
    <scope>NUCLEOTIDE SEQUENCE [LARGE SCALE GENOMIC DNA]</scope>
    <source>
        <strain evidence="1 2">TVC</strain>
    </source>
</reference>
<evidence type="ECO:0000313" key="1">
    <source>
        <dbReference type="EMBL" id="PNG27066.1"/>
    </source>
</evidence>
<dbReference type="GO" id="GO:0005975">
    <property type="term" value="P:carbohydrate metabolic process"/>
    <property type="evidence" value="ECO:0007669"/>
    <property type="project" value="InterPro"/>
</dbReference>
<dbReference type="AlphaFoldDB" id="A0A2J7TJX0"/>
<dbReference type="Proteomes" id="UP000236286">
    <property type="component" value="Unassembled WGS sequence"/>
</dbReference>
<dbReference type="CDD" id="cd10787">
    <property type="entry name" value="LamB_YcsF_like"/>
    <property type="match status" value="1"/>
</dbReference>
<dbReference type="OrthoDB" id="9773478at2"/>
<dbReference type="NCBIfam" id="NF003814">
    <property type="entry name" value="PRK05406.1-3"/>
    <property type="match status" value="1"/>
</dbReference>
<dbReference type="PANTHER" id="PTHR30292:SF0">
    <property type="entry name" value="5-OXOPROLINASE SUBUNIT A"/>
    <property type="match status" value="1"/>
</dbReference>
<dbReference type="InterPro" id="IPR011330">
    <property type="entry name" value="Glyco_hydro/deAcase_b/a-brl"/>
</dbReference>
<dbReference type="NCBIfam" id="NF003816">
    <property type="entry name" value="PRK05406.1-5"/>
    <property type="match status" value="1"/>
</dbReference>
<dbReference type="EMBL" id="PDZR01000003">
    <property type="protein sequence ID" value="PNG27066.1"/>
    <property type="molecule type" value="Genomic_DNA"/>
</dbReference>
<gene>
    <name evidence="1" type="ORF">CR492_05050</name>
</gene>